<dbReference type="GO" id="GO:0033617">
    <property type="term" value="P:mitochondrial respiratory chain complex IV assembly"/>
    <property type="evidence" value="ECO:0007669"/>
    <property type="project" value="TreeGrafter"/>
</dbReference>
<dbReference type="EMBL" id="LXPE01000026">
    <property type="protein sequence ID" value="OBA26048.1"/>
    <property type="molecule type" value="Genomic_DNA"/>
</dbReference>
<proteinExistence type="predicted"/>
<dbReference type="Proteomes" id="UP000092321">
    <property type="component" value="Unassembled WGS sequence"/>
</dbReference>
<comment type="caution">
    <text evidence="8">The sequence shown here is derived from an EMBL/GenBank/DDBJ whole genome shotgun (WGS) entry which is preliminary data.</text>
</comment>
<dbReference type="Pfam" id="PF04588">
    <property type="entry name" value="HIG_1_N"/>
    <property type="match status" value="1"/>
</dbReference>
<gene>
    <name evidence="8" type="ORF">HANVADRAFT_90150</name>
</gene>
<evidence type="ECO:0000256" key="4">
    <source>
        <dbReference type="ARBA" id="ARBA00023136"/>
    </source>
</evidence>
<evidence type="ECO:0000256" key="5">
    <source>
        <dbReference type="SAM" id="Coils"/>
    </source>
</evidence>
<feature type="coiled-coil region" evidence="5">
    <location>
        <begin position="181"/>
        <end position="208"/>
    </location>
</feature>
<keyword evidence="3 6" id="KW-1133">Transmembrane helix</keyword>
<keyword evidence="4 6" id="KW-0472">Membrane</keyword>
<evidence type="ECO:0000256" key="2">
    <source>
        <dbReference type="ARBA" id="ARBA00022692"/>
    </source>
</evidence>
<dbReference type="GO" id="GO:0005739">
    <property type="term" value="C:mitochondrion"/>
    <property type="evidence" value="ECO:0007669"/>
    <property type="project" value="UniProtKB-SubCell"/>
</dbReference>
<feature type="domain" description="HIG1" evidence="7">
    <location>
        <begin position="88"/>
        <end position="179"/>
    </location>
</feature>
<dbReference type="InterPro" id="IPR007667">
    <property type="entry name" value="Hypoxia_induced_domain"/>
</dbReference>
<evidence type="ECO:0000313" key="9">
    <source>
        <dbReference type="Proteomes" id="UP000092321"/>
    </source>
</evidence>
<accession>A0A1B7TBF1</accession>
<dbReference type="OrthoDB" id="1915122at2759"/>
<dbReference type="PANTHER" id="PTHR28018:SF3">
    <property type="entry name" value="RESPIRATORY SUPERCOMPLEX FACTOR 2, MITOCHONDRIAL"/>
    <property type="match status" value="1"/>
</dbReference>
<dbReference type="InterPro" id="IPR040153">
    <property type="entry name" value="Rcf2"/>
</dbReference>
<keyword evidence="9" id="KW-1185">Reference proteome</keyword>
<evidence type="ECO:0000256" key="6">
    <source>
        <dbReference type="SAM" id="Phobius"/>
    </source>
</evidence>
<dbReference type="PROSITE" id="PS51503">
    <property type="entry name" value="HIG1"/>
    <property type="match status" value="1"/>
</dbReference>
<dbReference type="PANTHER" id="PTHR28018">
    <property type="entry name" value="RESPIRATORY SUPERCOMPLEX FACTOR 2, MITOCHONDRIAL"/>
    <property type="match status" value="1"/>
</dbReference>
<evidence type="ECO:0000256" key="1">
    <source>
        <dbReference type="ARBA" id="ARBA00004173"/>
    </source>
</evidence>
<evidence type="ECO:0000313" key="8">
    <source>
        <dbReference type="EMBL" id="OBA26048.1"/>
    </source>
</evidence>
<dbReference type="AlphaFoldDB" id="A0A1B7TBF1"/>
<organism evidence="8 9">
    <name type="scientific">Hanseniaspora valbyensis NRRL Y-1626</name>
    <dbReference type="NCBI Taxonomy" id="766949"/>
    <lineage>
        <taxon>Eukaryota</taxon>
        <taxon>Fungi</taxon>
        <taxon>Dikarya</taxon>
        <taxon>Ascomycota</taxon>
        <taxon>Saccharomycotina</taxon>
        <taxon>Saccharomycetes</taxon>
        <taxon>Saccharomycodales</taxon>
        <taxon>Saccharomycodaceae</taxon>
        <taxon>Hanseniaspora</taxon>
    </lineage>
</organism>
<feature type="transmembrane region" description="Helical" evidence="6">
    <location>
        <begin position="20"/>
        <end position="39"/>
    </location>
</feature>
<name>A0A1B7TBF1_9ASCO</name>
<protein>
    <recommendedName>
        <fullName evidence="7">HIG1 domain-containing protein</fullName>
    </recommendedName>
</protein>
<evidence type="ECO:0000256" key="3">
    <source>
        <dbReference type="ARBA" id="ARBA00022989"/>
    </source>
</evidence>
<feature type="transmembrane region" description="Helical" evidence="6">
    <location>
        <begin position="146"/>
        <end position="170"/>
    </location>
</feature>
<sequence>MKVLTSEEIELHNHAAHMGMLKGAIVGTGVSFIGVGIAKWRYKHLLKLANWQIKTALFISPIGFGASFWGEESSSKFGKQLYSGEALKGEKLEELQKWNKLSLEQKVFHTLNENKFSVLFGTWAATLYGSWRYINKDKYMTQAQKIVQARMFAQFSTIVLIFGVLGITYYDQLINPQDFQEENQESRLDKLLAKLEEQEEINKSLNQTNEQRLDAKVFKYDTK</sequence>
<keyword evidence="5" id="KW-0175">Coiled coil</keyword>
<comment type="subcellular location">
    <subcellularLocation>
        <location evidence="1">Mitochondrion</location>
    </subcellularLocation>
</comment>
<reference evidence="9" key="1">
    <citation type="journal article" date="2016" name="Proc. Natl. Acad. Sci. U.S.A.">
        <title>Comparative genomics of biotechnologically important yeasts.</title>
        <authorList>
            <person name="Riley R."/>
            <person name="Haridas S."/>
            <person name="Wolfe K.H."/>
            <person name="Lopes M.R."/>
            <person name="Hittinger C.T."/>
            <person name="Goeker M."/>
            <person name="Salamov A.A."/>
            <person name="Wisecaver J.H."/>
            <person name="Long T.M."/>
            <person name="Calvey C.H."/>
            <person name="Aerts A.L."/>
            <person name="Barry K.W."/>
            <person name="Choi C."/>
            <person name="Clum A."/>
            <person name="Coughlan A.Y."/>
            <person name="Deshpande S."/>
            <person name="Douglass A.P."/>
            <person name="Hanson S.J."/>
            <person name="Klenk H.-P."/>
            <person name="LaButti K.M."/>
            <person name="Lapidus A."/>
            <person name="Lindquist E.A."/>
            <person name="Lipzen A.M."/>
            <person name="Meier-Kolthoff J.P."/>
            <person name="Ohm R.A."/>
            <person name="Otillar R.P."/>
            <person name="Pangilinan J.L."/>
            <person name="Peng Y."/>
            <person name="Rokas A."/>
            <person name="Rosa C.A."/>
            <person name="Scheuner C."/>
            <person name="Sibirny A.A."/>
            <person name="Slot J.C."/>
            <person name="Stielow J.B."/>
            <person name="Sun H."/>
            <person name="Kurtzman C.P."/>
            <person name="Blackwell M."/>
            <person name="Grigoriev I.V."/>
            <person name="Jeffries T.W."/>
        </authorList>
    </citation>
    <scope>NUCLEOTIDE SEQUENCE [LARGE SCALE GENOMIC DNA]</scope>
    <source>
        <strain evidence="9">NRRL Y-1626</strain>
    </source>
</reference>
<evidence type="ECO:0000259" key="7">
    <source>
        <dbReference type="PROSITE" id="PS51503"/>
    </source>
</evidence>
<keyword evidence="2 6" id="KW-0812">Transmembrane</keyword>